<comment type="function">
    <text evidence="11">Mannosyltransferase involved in glycosylphosphatidylinositol-anchor biosynthesis.</text>
</comment>
<protein>
    <recommendedName>
        <fullName evidence="11">GPI mannosyltransferase 2</fullName>
        <ecNumber evidence="11">2.4.1.-</ecNumber>
    </recommendedName>
</protein>
<dbReference type="PANTHER" id="PTHR12468">
    <property type="entry name" value="GPI MANNOSYLTRANSFERASE 2"/>
    <property type="match status" value="1"/>
</dbReference>
<keyword evidence="10 11" id="KW-0472">Membrane</keyword>
<dbReference type="EMBL" id="OU015567">
    <property type="protein sequence ID" value="CAG5112111.1"/>
    <property type="molecule type" value="Genomic_DNA"/>
</dbReference>
<comment type="subcellular location">
    <subcellularLocation>
        <location evidence="1 11">Endoplasmic reticulum membrane</location>
        <topology evidence="1 11">Multi-pass membrane protein</topology>
    </subcellularLocation>
</comment>
<keyword evidence="8 11" id="KW-0256">Endoplasmic reticulum</keyword>
<dbReference type="PANTHER" id="PTHR12468:SF2">
    <property type="entry name" value="GPI MANNOSYLTRANSFERASE 2"/>
    <property type="match status" value="1"/>
</dbReference>
<gene>
    <name evidence="12" type="ORF">OKIOD_LOCUS15129</name>
</gene>
<feature type="transmembrane region" description="Helical" evidence="11">
    <location>
        <begin position="26"/>
        <end position="47"/>
    </location>
</feature>
<keyword evidence="9 11" id="KW-1133">Transmembrane helix</keyword>
<evidence type="ECO:0000256" key="3">
    <source>
        <dbReference type="ARBA" id="ARBA00008698"/>
    </source>
</evidence>
<dbReference type="Proteomes" id="UP001158576">
    <property type="component" value="Chromosome 2"/>
</dbReference>
<keyword evidence="7 11" id="KW-0812">Transmembrane</keyword>
<organism evidence="12 13">
    <name type="scientific">Oikopleura dioica</name>
    <name type="common">Tunicate</name>
    <dbReference type="NCBI Taxonomy" id="34765"/>
    <lineage>
        <taxon>Eukaryota</taxon>
        <taxon>Metazoa</taxon>
        <taxon>Chordata</taxon>
        <taxon>Tunicata</taxon>
        <taxon>Appendicularia</taxon>
        <taxon>Copelata</taxon>
        <taxon>Oikopleuridae</taxon>
        <taxon>Oikopleura</taxon>
    </lineage>
</organism>
<feature type="transmembrane region" description="Helical" evidence="11">
    <location>
        <begin position="59"/>
        <end position="92"/>
    </location>
</feature>
<evidence type="ECO:0000256" key="1">
    <source>
        <dbReference type="ARBA" id="ARBA00004477"/>
    </source>
</evidence>
<name>A0ABN7T8W0_OIKDI</name>
<feature type="transmembrane region" description="Helical" evidence="11">
    <location>
        <begin position="154"/>
        <end position="178"/>
    </location>
</feature>
<accession>A0ABN7T8W0</accession>
<evidence type="ECO:0000256" key="5">
    <source>
        <dbReference type="ARBA" id="ARBA00022676"/>
    </source>
</evidence>
<evidence type="ECO:0000256" key="10">
    <source>
        <dbReference type="ARBA" id="ARBA00023136"/>
    </source>
</evidence>
<comment type="pathway">
    <text evidence="2 11">Glycolipid biosynthesis; glycosylphosphatidylinositol-anchor biosynthesis.</text>
</comment>
<dbReference type="InterPro" id="IPR007315">
    <property type="entry name" value="PIG-V/Gpi18"/>
</dbReference>
<proteinExistence type="inferred from homology"/>
<dbReference type="Pfam" id="PF04188">
    <property type="entry name" value="Mannosyl_trans2"/>
    <property type="match status" value="1"/>
</dbReference>
<evidence type="ECO:0000256" key="11">
    <source>
        <dbReference type="RuleBase" id="RU363112"/>
    </source>
</evidence>
<comment type="similarity">
    <text evidence="3 11">Belongs to the PIGV family.</text>
</comment>
<dbReference type="EC" id="2.4.1.-" evidence="11"/>
<reference evidence="12 13" key="1">
    <citation type="submission" date="2021-04" db="EMBL/GenBank/DDBJ databases">
        <authorList>
            <person name="Bliznina A."/>
        </authorList>
    </citation>
    <scope>NUCLEOTIDE SEQUENCE [LARGE SCALE GENOMIC DNA]</scope>
</reference>
<comment type="caution">
    <text evidence="11">Lacks conserved residue(s) required for the propagation of feature annotation.</text>
</comment>
<keyword evidence="4 11" id="KW-0337">GPI-anchor biosynthesis</keyword>
<sequence length="713" mass="81208">MMIRTIAGVVLLPLSGLISEYYRALLAGCFLSNLCFCFSAVVLHRLWMRLTQKMPSSSFIIALAVINPATVFFVSCYTESLFFAATLMGIYLLCMETPKPWLAAVSFSFASAFRSNGILNAGYIAHFGLYQIMKECAQMPQRPESQLSFLILRMLVETGLQVFLVISPFVIFNIYGWFHYCHSAHFCELFKMTDCPELSSPDFCNWDYPIIYSYVQTLWDNGFLKYWQLKKIPLFILATPTVWWCLKAISKSAERCALFDIFAGRYAKRNKPWAGEPFMIASSLHLLYMVLFGVFFMNVEVTTRLVWSSSPYLYIFTCQILHSRISNRLRRKFLSYTFLYLILGLALHSKSDLDGTCDKNGDCTRESVDVNEVLENASSSAKFVPFRYTSKNRYVDDWEKFITAYGKWQKAILDNPNIKCSDYQAVVFKNTAGLGDSANALSAAFMYTINAGLMFFIDWKPWAWSEGFSGPGFPVDYQSLLADNQICQGKNIIHLSGHITAKHRLAMIKRVNMEVNFLATRFFQDFFAPSAAVQSIIDSFSSQIYDKTVALVIRTGWDDWQQFLLPEDPDKFPLCLKGWRESGGLPSDINVFVTSDREDVKKATLAKLKEMNFNAFALKDSATHVQTPDDIQKVQKTIAEFHLLSKCGYGLLTSSSLFGKAAVAELGGKDTYSNQNFFFISAADCDRQHKGYYRCANPKYPPFCPTENTDYEW</sequence>
<evidence type="ECO:0000256" key="2">
    <source>
        <dbReference type="ARBA" id="ARBA00004687"/>
    </source>
</evidence>
<keyword evidence="13" id="KW-1185">Reference proteome</keyword>
<feature type="transmembrane region" description="Helical" evidence="11">
    <location>
        <begin position="278"/>
        <end position="299"/>
    </location>
</feature>
<evidence type="ECO:0000256" key="4">
    <source>
        <dbReference type="ARBA" id="ARBA00022502"/>
    </source>
</evidence>
<evidence type="ECO:0000256" key="6">
    <source>
        <dbReference type="ARBA" id="ARBA00022679"/>
    </source>
</evidence>
<evidence type="ECO:0000256" key="7">
    <source>
        <dbReference type="ARBA" id="ARBA00022692"/>
    </source>
</evidence>
<evidence type="ECO:0000256" key="8">
    <source>
        <dbReference type="ARBA" id="ARBA00022824"/>
    </source>
</evidence>
<evidence type="ECO:0000313" key="12">
    <source>
        <dbReference type="EMBL" id="CAG5112111.1"/>
    </source>
</evidence>
<evidence type="ECO:0000313" key="13">
    <source>
        <dbReference type="Proteomes" id="UP001158576"/>
    </source>
</evidence>
<keyword evidence="6 11" id="KW-0808">Transferase</keyword>
<keyword evidence="5 11" id="KW-0328">Glycosyltransferase</keyword>
<evidence type="ECO:0000256" key="9">
    <source>
        <dbReference type="ARBA" id="ARBA00022989"/>
    </source>
</evidence>